<keyword evidence="4" id="KW-1185">Reference proteome</keyword>
<dbReference type="Proteomes" id="UP000217289">
    <property type="component" value="Chromosome"/>
</dbReference>
<dbReference type="Gene3D" id="3.40.50.2300">
    <property type="match status" value="1"/>
</dbReference>
<evidence type="ECO:0000313" key="4">
    <source>
        <dbReference type="Proteomes" id="UP000217289"/>
    </source>
</evidence>
<dbReference type="InterPro" id="IPR011006">
    <property type="entry name" value="CheY-like_superfamily"/>
</dbReference>
<gene>
    <name evidence="3" type="ORF">MEBOL_002668</name>
</gene>
<dbReference type="KEGG" id="mbd:MEBOL_002668"/>
<proteinExistence type="predicted"/>
<dbReference type="GO" id="GO:0000160">
    <property type="term" value="P:phosphorelay signal transduction system"/>
    <property type="evidence" value="ECO:0007669"/>
    <property type="project" value="InterPro"/>
</dbReference>
<dbReference type="SMART" id="SM00448">
    <property type="entry name" value="REC"/>
    <property type="match status" value="1"/>
</dbReference>
<dbReference type="InterPro" id="IPR001789">
    <property type="entry name" value="Sig_transdc_resp-reg_receiver"/>
</dbReference>
<protein>
    <submittedName>
        <fullName evidence="3">Response regulator</fullName>
    </submittedName>
</protein>
<dbReference type="RefSeq" id="WP_157774931.1">
    <property type="nucleotide sequence ID" value="NZ_CP022163.1"/>
</dbReference>
<accession>A0A250IBK7</accession>
<dbReference type="CDD" id="cd00156">
    <property type="entry name" value="REC"/>
    <property type="match status" value="1"/>
</dbReference>
<sequence>MPAHALPILLVESHLEVLASILDALEFEGYRVMAARSEGEAWKRLEGMGRPGLVLLDGALEEAGRARLLRRFQEEGVPVVLLAANDEPLEPGPRAVLRKPFHLDTLYATVAAHGPPRGAPRFTRGNRDAGFFPGECGSFVLSSL</sequence>
<evidence type="ECO:0000259" key="2">
    <source>
        <dbReference type="PROSITE" id="PS50110"/>
    </source>
</evidence>
<dbReference type="Pfam" id="PF00072">
    <property type="entry name" value="Response_reg"/>
    <property type="match status" value="1"/>
</dbReference>
<dbReference type="EMBL" id="CP022163">
    <property type="protein sequence ID" value="ATB29219.1"/>
    <property type="molecule type" value="Genomic_DNA"/>
</dbReference>
<dbReference type="AlphaFoldDB" id="A0A250IBK7"/>
<feature type="domain" description="Response regulatory" evidence="2">
    <location>
        <begin position="7"/>
        <end position="114"/>
    </location>
</feature>
<evidence type="ECO:0000313" key="3">
    <source>
        <dbReference type="EMBL" id="ATB29219.1"/>
    </source>
</evidence>
<dbReference type="SUPFAM" id="SSF52172">
    <property type="entry name" value="CheY-like"/>
    <property type="match status" value="1"/>
</dbReference>
<dbReference type="PROSITE" id="PS50110">
    <property type="entry name" value="RESPONSE_REGULATORY"/>
    <property type="match status" value="1"/>
</dbReference>
<dbReference type="OrthoDB" id="9786548at2"/>
<reference evidence="3 4" key="1">
    <citation type="submission" date="2017-06" db="EMBL/GenBank/DDBJ databases">
        <authorList>
            <person name="Kim H.J."/>
            <person name="Triplett B.A."/>
        </authorList>
    </citation>
    <scope>NUCLEOTIDE SEQUENCE [LARGE SCALE GENOMIC DNA]</scope>
    <source>
        <strain evidence="3 4">DSM 14713</strain>
    </source>
</reference>
<organism evidence="3 4">
    <name type="scientific">Melittangium boletus DSM 14713</name>
    <dbReference type="NCBI Taxonomy" id="1294270"/>
    <lineage>
        <taxon>Bacteria</taxon>
        <taxon>Pseudomonadati</taxon>
        <taxon>Myxococcota</taxon>
        <taxon>Myxococcia</taxon>
        <taxon>Myxococcales</taxon>
        <taxon>Cystobacterineae</taxon>
        <taxon>Archangiaceae</taxon>
        <taxon>Melittangium</taxon>
    </lineage>
</organism>
<keyword evidence="1" id="KW-0597">Phosphoprotein</keyword>
<feature type="modified residue" description="4-aspartylphosphate" evidence="1">
    <location>
        <position position="57"/>
    </location>
</feature>
<evidence type="ECO:0000256" key="1">
    <source>
        <dbReference type="PROSITE-ProRule" id="PRU00169"/>
    </source>
</evidence>
<name>A0A250IBK7_9BACT</name>